<dbReference type="EMBL" id="BARU01032456">
    <property type="protein sequence ID" value="GAH71305.1"/>
    <property type="molecule type" value="Genomic_DNA"/>
</dbReference>
<reference evidence="1" key="1">
    <citation type="journal article" date="2014" name="Front. Microbiol.">
        <title>High frequency of phylogenetically diverse reductive dehalogenase-homologous genes in deep subseafloor sedimentary metagenomes.</title>
        <authorList>
            <person name="Kawai M."/>
            <person name="Futagami T."/>
            <person name="Toyoda A."/>
            <person name="Takaki Y."/>
            <person name="Nishi S."/>
            <person name="Hori S."/>
            <person name="Arai W."/>
            <person name="Tsubouchi T."/>
            <person name="Morono Y."/>
            <person name="Uchiyama I."/>
            <person name="Ito T."/>
            <person name="Fujiyama A."/>
            <person name="Inagaki F."/>
            <person name="Takami H."/>
        </authorList>
    </citation>
    <scope>NUCLEOTIDE SEQUENCE</scope>
    <source>
        <strain evidence="1">Expedition CK06-06</strain>
    </source>
</reference>
<sequence length="261" mass="29989">EFVDSILGAVDAYLAGGESYILDRRAKDYLTWISVINKRRKEEQGKITASLAAQKYNEHLNKEISRLKSVLCPSKKDLNAWFEKETRDKRYTGHNFDYILSADEKEIFDGTLVSVANKKLEQLISNELRQFVDVPSQYWRVYFPLPSTSYSMEGTPCLDFCFDIFGAAYAEVWLKPGEKTFGNYVYNLPWRDEKGYPVPLKEPEFLGYYYLVFTPEDLGGYVFWQSIPLLILRGLLSGETKPSGTTISAYSDGMIAYKTQK</sequence>
<feature type="non-terminal residue" evidence="1">
    <location>
        <position position="261"/>
    </location>
</feature>
<gene>
    <name evidence="1" type="ORF">S03H2_51188</name>
</gene>
<accession>X1IPW3</accession>
<comment type="caution">
    <text evidence="1">The sequence shown here is derived from an EMBL/GenBank/DDBJ whole genome shotgun (WGS) entry which is preliminary data.</text>
</comment>
<dbReference type="AlphaFoldDB" id="X1IPW3"/>
<name>X1IPW3_9ZZZZ</name>
<evidence type="ECO:0000313" key="1">
    <source>
        <dbReference type="EMBL" id="GAH71305.1"/>
    </source>
</evidence>
<feature type="non-terminal residue" evidence="1">
    <location>
        <position position="1"/>
    </location>
</feature>
<organism evidence="1">
    <name type="scientific">marine sediment metagenome</name>
    <dbReference type="NCBI Taxonomy" id="412755"/>
    <lineage>
        <taxon>unclassified sequences</taxon>
        <taxon>metagenomes</taxon>
        <taxon>ecological metagenomes</taxon>
    </lineage>
</organism>
<proteinExistence type="predicted"/>
<protein>
    <submittedName>
        <fullName evidence="1">Uncharacterized protein</fullName>
    </submittedName>
</protein>